<feature type="compositionally biased region" description="Low complexity" evidence="2">
    <location>
        <begin position="433"/>
        <end position="449"/>
    </location>
</feature>
<gene>
    <name evidence="5" type="ORF">PGQ11_006352</name>
</gene>
<organism evidence="5 6">
    <name type="scientific">Apiospora arundinis</name>
    <dbReference type="NCBI Taxonomy" id="335852"/>
    <lineage>
        <taxon>Eukaryota</taxon>
        <taxon>Fungi</taxon>
        <taxon>Dikarya</taxon>
        <taxon>Ascomycota</taxon>
        <taxon>Pezizomycotina</taxon>
        <taxon>Sordariomycetes</taxon>
        <taxon>Xylariomycetidae</taxon>
        <taxon>Amphisphaeriales</taxon>
        <taxon>Apiosporaceae</taxon>
        <taxon>Apiospora</taxon>
    </lineage>
</organism>
<evidence type="ECO:0000256" key="2">
    <source>
        <dbReference type="SAM" id="MobiDB-lite"/>
    </source>
</evidence>
<feature type="compositionally biased region" description="Polar residues" evidence="2">
    <location>
        <begin position="276"/>
        <end position="300"/>
    </location>
</feature>
<keyword evidence="6" id="KW-1185">Reference proteome</keyword>
<accession>A0ABR2IT54</accession>
<keyword evidence="1" id="KW-0175">Coiled coil</keyword>
<keyword evidence="3" id="KW-1133">Transmembrane helix</keyword>
<evidence type="ECO:0000256" key="4">
    <source>
        <dbReference type="SAM" id="SignalP"/>
    </source>
</evidence>
<keyword evidence="3" id="KW-0472">Membrane</keyword>
<feature type="compositionally biased region" description="Basic residues" evidence="2">
    <location>
        <begin position="486"/>
        <end position="498"/>
    </location>
</feature>
<evidence type="ECO:0000256" key="3">
    <source>
        <dbReference type="SAM" id="Phobius"/>
    </source>
</evidence>
<feature type="region of interest" description="Disordered" evidence="2">
    <location>
        <begin position="469"/>
        <end position="580"/>
    </location>
</feature>
<evidence type="ECO:0000313" key="5">
    <source>
        <dbReference type="EMBL" id="KAK8867774.1"/>
    </source>
</evidence>
<feature type="transmembrane region" description="Helical" evidence="3">
    <location>
        <begin position="312"/>
        <end position="336"/>
    </location>
</feature>
<protein>
    <submittedName>
        <fullName evidence="5">Uncharacterized protein</fullName>
    </submittedName>
</protein>
<feature type="compositionally biased region" description="Polar residues" evidence="2">
    <location>
        <begin position="558"/>
        <end position="569"/>
    </location>
</feature>
<feature type="coiled-coil region" evidence="1">
    <location>
        <begin position="163"/>
        <end position="197"/>
    </location>
</feature>
<evidence type="ECO:0000256" key="1">
    <source>
        <dbReference type="SAM" id="Coils"/>
    </source>
</evidence>
<dbReference type="EMBL" id="JAPCWZ010000004">
    <property type="protein sequence ID" value="KAK8867774.1"/>
    <property type="molecule type" value="Genomic_DNA"/>
</dbReference>
<keyword evidence="3" id="KW-0812">Transmembrane</keyword>
<keyword evidence="4" id="KW-0732">Signal</keyword>
<feature type="compositionally biased region" description="Polar residues" evidence="2">
    <location>
        <begin position="538"/>
        <end position="549"/>
    </location>
</feature>
<feature type="signal peptide" evidence="4">
    <location>
        <begin position="1"/>
        <end position="20"/>
    </location>
</feature>
<sequence>MRGSLHSTAGLLLLPVLATAAIIGNRDVAGYTGPAAVVQLNLQNYVGNGLGDAHLQLDVLESAEPCGYGNVTLNGDQLPQDGEGRGSGPIIIDNGRIIVGDWHFDCVESDHRVEQLLRFNVVNIDGKPVEDVGFSTLFHQQFPVSITYIDGAESVINLPTIAQDKADRKLEEEIVELARMKSQLLKLQEKISLKEKLLSDEFGYVHKGSDRTGCESFKCVFTSAWKKAHGRLSTLFRGHQSQSQNDIEQIKEQPVDEATTENYDGSIRVGDDSALRAQQSQLSHSGSQRTHSQPTTVSSTPEKERRLSAFKWAVIIAPTVIMILGIIFSLLVYPFCAKSRAQQQERRHPNRRALAHEHRVATKAAMRAKFGELMRRFRETFARHRLEDEEKEAILRRLHASSSSSNNNSNDNESNSHHTAISYSISDSDDDVSVSGGSESDSDMSTTMEQDLASFRSVADVVGNMVRAAEEGRTRRGGANPAAAARHQHNLHRHHQHLQRFTPSPAYYSSSRSRRSTFSSDGGLSIDEELPAYEEQPSRVSVDSASHVSNGLRYGSGYTPSDTSVTGSQLDEILGRKSQR</sequence>
<comment type="caution">
    <text evidence="5">The sequence shown here is derived from an EMBL/GenBank/DDBJ whole genome shotgun (WGS) entry which is preliminary data.</text>
</comment>
<proteinExistence type="predicted"/>
<feature type="region of interest" description="Disordered" evidence="2">
    <location>
        <begin position="424"/>
        <end position="449"/>
    </location>
</feature>
<dbReference type="Proteomes" id="UP001390339">
    <property type="component" value="Unassembled WGS sequence"/>
</dbReference>
<feature type="chain" id="PRO_5047285884" evidence="4">
    <location>
        <begin position="21"/>
        <end position="580"/>
    </location>
</feature>
<evidence type="ECO:0000313" key="6">
    <source>
        <dbReference type="Proteomes" id="UP001390339"/>
    </source>
</evidence>
<feature type="region of interest" description="Disordered" evidence="2">
    <location>
        <begin position="239"/>
        <end position="302"/>
    </location>
</feature>
<name>A0ABR2IT54_9PEZI</name>
<reference evidence="5 6" key="1">
    <citation type="journal article" date="2024" name="IMA Fungus">
        <title>Apiospora arundinis, a panoply of carbohydrate-active enzymes and secondary metabolites.</title>
        <authorList>
            <person name="Sorensen T."/>
            <person name="Petersen C."/>
            <person name="Muurmann A.T."/>
            <person name="Christiansen J.V."/>
            <person name="Brundto M.L."/>
            <person name="Overgaard C.K."/>
            <person name="Boysen A.T."/>
            <person name="Wollenberg R.D."/>
            <person name="Larsen T.O."/>
            <person name="Sorensen J.L."/>
            <person name="Nielsen K.L."/>
            <person name="Sondergaard T.E."/>
        </authorList>
    </citation>
    <scope>NUCLEOTIDE SEQUENCE [LARGE SCALE GENOMIC DNA]</scope>
    <source>
        <strain evidence="5 6">AAU 773</strain>
    </source>
</reference>